<keyword evidence="2" id="KW-0675">Receptor</keyword>
<dbReference type="CDD" id="cd00130">
    <property type="entry name" value="PAS"/>
    <property type="match status" value="1"/>
</dbReference>
<accession>A0A378U1D8</accession>
<reference evidence="2 3" key="1">
    <citation type="submission" date="2018-06" db="EMBL/GenBank/DDBJ databases">
        <authorList>
            <consortium name="Pathogen Informatics"/>
            <person name="Doyle S."/>
        </authorList>
    </citation>
    <scope>NUCLEOTIDE SEQUENCE [LARGE SCALE GENOMIC DNA]</scope>
    <source>
        <strain evidence="2 3">NCTC10660</strain>
    </source>
</reference>
<proteinExistence type="predicted"/>
<organism evidence="2 3">
    <name type="scientific">Neisseria elongata</name>
    <dbReference type="NCBI Taxonomy" id="495"/>
    <lineage>
        <taxon>Bacteria</taxon>
        <taxon>Pseudomonadati</taxon>
        <taxon>Pseudomonadota</taxon>
        <taxon>Betaproteobacteria</taxon>
        <taxon>Neisseriales</taxon>
        <taxon>Neisseriaceae</taxon>
        <taxon>Neisseria</taxon>
    </lineage>
</organism>
<dbReference type="InterPro" id="IPR000014">
    <property type="entry name" value="PAS"/>
</dbReference>
<dbReference type="Proteomes" id="UP000254927">
    <property type="component" value="Unassembled WGS sequence"/>
</dbReference>
<dbReference type="GeneID" id="93352752"/>
<dbReference type="Gene3D" id="3.30.450.20">
    <property type="entry name" value="PAS domain"/>
    <property type="match status" value="1"/>
</dbReference>
<dbReference type="SUPFAM" id="SSF55785">
    <property type="entry name" value="PYP-like sensor domain (PAS domain)"/>
    <property type="match status" value="1"/>
</dbReference>
<protein>
    <submittedName>
        <fullName evidence="2">Aerotaxis receptor</fullName>
    </submittedName>
</protein>
<evidence type="ECO:0000313" key="3">
    <source>
        <dbReference type="Proteomes" id="UP000254927"/>
    </source>
</evidence>
<gene>
    <name evidence="2" type="primary">aer</name>
    <name evidence="2" type="ORF">NCTC10660_01767</name>
</gene>
<dbReference type="RefSeq" id="WP_049250515.1">
    <property type="nucleotide sequence ID" value="NZ_BTPO01000031.1"/>
</dbReference>
<evidence type="ECO:0000259" key="1">
    <source>
        <dbReference type="PROSITE" id="PS50112"/>
    </source>
</evidence>
<dbReference type="NCBIfam" id="TIGR00229">
    <property type="entry name" value="sensory_box"/>
    <property type="match status" value="1"/>
</dbReference>
<dbReference type="AlphaFoldDB" id="A0A378U1D8"/>
<dbReference type="Pfam" id="PF08447">
    <property type="entry name" value="PAS_3"/>
    <property type="match status" value="1"/>
</dbReference>
<dbReference type="InterPro" id="IPR013655">
    <property type="entry name" value="PAS_fold_3"/>
</dbReference>
<evidence type="ECO:0000313" key="2">
    <source>
        <dbReference type="EMBL" id="STZ68260.1"/>
    </source>
</evidence>
<feature type="domain" description="PAS" evidence="1">
    <location>
        <begin position="46"/>
        <end position="81"/>
    </location>
</feature>
<dbReference type="InterPro" id="IPR035965">
    <property type="entry name" value="PAS-like_dom_sf"/>
</dbReference>
<dbReference type="PROSITE" id="PS50112">
    <property type="entry name" value="PAS"/>
    <property type="match status" value="1"/>
</dbReference>
<dbReference type="EMBL" id="UGQW01000002">
    <property type="protein sequence ID" value="STZ68260.1"/>
    <property type="molecule type" value="Genomic_DNA"/>
</dbReference>
<sequence>MNPHIFIGNPSQAFSRSNRHTANDQSYILDEEVEFPDGKLITSRTDLNGIITHANEAFVTMSAWSREELIGQPHSILRHPDMPKAAFADLWHTVSKGEKWHGYVKNLRKDGRYYWVYATVIPNIRNGKIEGYTSVRRRASAAMVAEISDYYQQLCAQERD</sequence>
<name>A0A378U1D8_NEIEL</name>